<keyword evidence="3" id="KW-1185">Reference proteome</keyword>
<evidence type="ECO:0000313" key="2">
    <source>
        <dbReference type="EMBL" id="GGK07168.1"/>
    </source>
</evidence>
<keyword evidence="1" id="KW-0812">Transmembrane</keyword>
<protein>
    <recommendedName>
        <fullName evidence="4">DUF3566 domain-containing protein</fullName>
    </recommendedName>
</protein>
<evidence type="ECO:0008006" key="4">
    <source>
        <dbReference type="Google" id="ProtNLM"/>
    </source>
</evidence>
<organism evidence="2 3">
    <name type="scientific">Luteimonas terricola</name>
    <dbReference type="NCBI Taxonomy" id="645597"/>
    <lineage>
        <taxon>Bacteria</taxon>
        <taxon>Pseudomonadati</taxon>
        <taxon>Pseudomonadota</taxon>
        <taxon>Gammaproteobacteria</taxon>
        <taxon>Lysobacterales</taxon>
        <taxon>Lysobacteraceae</taxon>
        <taxon>Luteimonas</taxon>
    </lineage>
</organism>
<dbReference type="EMBL" id="BMME01000001">
    <property type="protein sequence ID" value="GGK07168.1"/>
    <property type="molecule type" value="Genomic_DNA"/>
</dbReference>
<evidence type="ECO:0000313" key="3">
    <source>
        <dbReference type="Proteomes" id="UP000599009"/>
    </source>
</evidence>
<comment type="caution">
    <text evidence="2">The sequence shown here is derived from an EMBL/GenBank/DDBJ whole genome shotgun (WGS) entry which is preliminary data.</text>
</comment>
<evidence type="ECO:0000256" key="1">
    <source>
        <dbReference type="SAM" id="Phobius"/>
    </source>
</evidence>
<feature type="transmembrane region" description="Helical" evidence="1">
    <location>
        <begin position="12"/>
        <end position="36"/>
    </location>
</feature>
<gene>
    <name evidence="2" type="ORF">GCM10011394_15520</name>
</gene>
<sequence length="94" mass="9695">MIIKRIDILSAAKITGIIAAAFGLLAGILMFLFGGVLGSLMGNEGGGFAMFGGFMAVIILPIMYGIFGFIGGAIQAFIYNLAAGFIGGIRIETE</sequence>
<dbReference type="Proteomes" id="UP000599009">
    <property type="component" value="Unassembled WGS sequence"/>
</dbReference>
<feature type="transmembrane region" description="Helical" evidence="1">
    <location>
        <begin position="48"/>
        <end position="70"/>
    </location>
</feature>
<accession>A0ABQ2EDL0</accession>
<dbReference type="RefSeq" id="WP_132986219.1">
    <property type="nucleotide sequence ID" value="NZ_BMME01000001.1"/>
</dbReference>
<keyword evidence="1" id="KW-0472">Membrane</keyword>
<proteinExistence type="predicted"/>
<reference evidence="3" key="1">
    <citation type="journal article" date="2019" name="Int. J. Syst. Evol. Microbiol.">
        <title>The Global Catalogue of Microorganisms (GCM) 10K type strain sequencing project: providing services to taxonomists for standard genome sequencing and annotation.</title>
        <authorList>
            <consortium name="The Broad Institute Genomics Platform"/>
            <consortium name="The Broad Institute Genome Sequencing Center for Infectious Disease"/>
            <person name="Wu L."/>
            <person name="Ma J."/>
        </authorList>
    </citation>
    <scope>NUCLEOTIDE SEQUENCE [LARGE SCALE GENOMIC DNA]</scope>
    <source>
        <strain evidence="3">CGMCC 1.8985</strain>
    </source>
</reference>
<keyword evidence="1" id="KW-1133">Transmembrane helix</keyword>
<name>A0ABQ2EDL0_9GAMM</name>